<dbReference type="SUPFAM" id="SSF81383">
    <property type="entry name" value="F-box domain"/>
    <property type="match status" value="1"/>
</dbReference>
<sequence>MAEFNRRKGDWANLPTDIMGKIIERLCWVDRIRLFAVCKSWAVLRCLVLETPDFPWMLKFRGGGTLFELLDPLAKKGYVCDGRIEEKEKRIFANASIRCSRFGWVLLRSRASDSSDPRSYFVSTFLFSPVTGDLIKLPKLEEDFYLTNVATFSLNSTSPECMVFIFWRTCYSTGFSICHLGDMTWKTFKLEDDRYRSYDLCPLDATYVAGSFYCLFSDGEVGAFDTALQQWKLLEQCGTKLKFSFRCKPPKFLISDANLLLREYDNDLVRLLWRYDFSEKCWAGENSAGSDENIFISPGLAVEDAIELVDTCFQTFDGKSFKVAPGGMFAEFYEWLPNDNESEEIQKIWFDQRFVWRKRDLL</sequence>
<dbReference type="Gene3D" id="1.20.1280.50">
    <property type="match status" value="1"/>
</dbReference>
<accession>A0AAV5K3G8</accession>
<dbReference type="PANTHER" id="PTHR33110:SF71">
    <property type="entry name" value="F-BOX_KELCH-REPEAT PROTEIN"/>
    <property type="match status" value="1"/>
</dbReference>
<dbReference type="InterPro" id="IPR005174">
    <property type="entry name" value="KIB1-4_b-propeller"/>
</dbReference>
<dbReference type="PANTHER" id="PTHR33110">
    <property type="entry name" value="F-BOX/KELCH-REPEAT PROTEIN-RELATED"/>
    <property type="match status" value="1"/>
</dbReference>
<protein>
    <recommendedName>
        <fullName evidence="1">KIB1-4 beta-propeller domain-containing protein</fullName>
    </recommendedName>
</protein>
<reference evidence="2 3" key="1">
    <citation type="journal article" date="2021" name="Commun. Biol.">
        <title>The genome of Shorea leprosula (Dipterocarpaceae) highlights the ecological relevance of drought in aseasonal tropical rainforests.</title>
        <authorList>
            <person name="Ng K.K.S."/>
            <person name="Kobayashi M.J."/>
            <person name="Fawcett J.A."/>
            <person name="Hatakeyama M."/>
            <person name="Paape T."/>
            <person name="Ng C.H."/>
            <person name="Ang C.C."/>
            <person name="Tnah L.H."/>
            <person name="Lee C.T."/>
            <person name="Nishiyama T."/>
            <person name="Sese J."/>
            <person name="O'Brien M.J."/>
            <person name="Copetti D."/>
            <person name="Mohd Noor M.I."/>
            <person name="Ong R.C."/>
            <person name="Putra M."/>
            <person name="Sireger I.Z."/>
            <person name="Indrioko S."/>
            <person name="Kosugi Y."/>
            <person name="Izuno A."/>
            <person name="Isagi Y."/>
            <person name="Lee S.L."/>
            <person name="Shimizu K.K."/>
        </authorList>
    </citation>
    <scope>NUCLEOTIDE SEQUENCE [LARGE SCALE GENOMIC DNA]</scope>
    <source>
        <strain evidence="2">214</strain>
    </source>
</reference>
<organism evidence="2 3">
    <name type="scientific">Rubroshorea leprosula</name>
    <dbReference type="NCBI Taxonomy" id="152421"/>
    <lineage>
        <taxon>Eukaryota</taxon>
        <taxon>Viridiplantae</taxon>
        <taxon>Streptophyta</taxon>
        <taxon>Embryophyta</taxon>
        <taxon>Tracheophyta</taxon>
        <taxon>Spermatophyta</taxon>
        <taxon>Magnoliopsida</taxon>
        <taxon>eudicotyledons</taxon>
        <taxon>Gunneridae</taxon>
        <taxon>Pentapetalae</taxon>
        <taxon>rosids</taxon>
        <taxon>malvids</taxon>
        <taxon>Malvales</taxon>
        <taxon>Dipterocarpaceae</taxon>
        <taxon>Rubroshorea</taxon>
    </lineage>
</organism>
<evidence type="ECO:0000313" key="2">
    <source>
        <dbReference type="EMBL" id="GKV20637.1"/>
    </source>
</evidence>
<gene>
    <name evidence="2" type="ORF">SLEP1_g30735</name>
</gene>
<dbReference type="EMBL" id="BPVZ01000055">
    <property type="protein sequence ID" value="GKV20637.1"/>
    <property type="molecule type" value="Genomic_DNA"/>
</dbReference>
<dbReference type="InterPro" id="IPR036047">
    <property type="entry name" value="F-box-like_dom_sf"/>
</dbReference>
<comment type="caution">
    <text evidence="2">The sequence shown here is derived from an EMBL/GenBank/DDBJ whole genome shotgun (WGS) entry which is preliminary data.</text>
</comment>
<dbReference type="AlphaFoldDB" id="A0AAV5K3G8"/>
<dbReference type="Proteomes" id="UP001054252">
    <property type="component" value="Unassembled WGS sequence"/>
</dbReference>
<dbReference type="Pfam" id="PF03478">
    <property type="entry name" value="Beta-prop_KIB1-4"/>
    <property type="match status" value="1"/>
</dbReference>
<proteinExistence type="predicted"/>
<name>A0AAV5K3G8_9ROSI</name>
<evidence type="ECO:0000259" key="1">
    <source>
        <dbReference type="Pfam" id="PF03478"/>
    </source>
</evidence>
<keyword evidence="3" id="KW-1185">Reference proteome</keyword>
<evidence type="ECO:0000313" key="3">
    <source>
        <dbReference type="Proteomes" id="UP001054252"/>
    </source>
</evidence>
<feature type="domain" description="KIB1-4 beta-propeller" evidence="1">
    <location>
        <begin position="95"/>
        <end position="230"/>
    </location>
</feature>